<protein>
    <submittedName>
        <fullName evidence="1">Uncharacterized protein</fullName>
    </submittedName>
</protein>
<sequence length="75" mass="8175">VTLHSYAISETLRFRAGSIVDAHLRLRIEDLGQRLVRTLEVTKVRGAAKTADNAVSFTVQPGMGLKSVPISKTRA</sequence>
<name>X0VHA7_9ZZZZ</name>
<accession>X0VHA7</accession>
<reference evidence="1" key="1">
    <citation type="journal article" date="2014" name="Front. Microbiol.">
        <title>High frequency of phylogenetically diverse reductive dehalogenase-homologous genes in deep subseafloor sedimentary metagenomes.</title>
        <authorList>
            <person name="Kawai M."/>
            <person name="Futagami T."/>
            <person name="Toyoda A."/>
            <person name="Takaki Y."/>
            <person name="Nishi S."/>
            <person name="Hori S."/>
            <person name="Arai W."/>
            <person name="Tsubouchi T."/>
            <person name="Morono Y."/>
            <person name="Uchiyama I."/>
            <person name="Ito T."/>
            <person name="Fujiyama A."/>
            <person name="Inagaki F."/>
            <person name="Takami H."/>
        </authorList>
    </citation>
    <scope>NUCLEOTIDE SEQUENCE</scope>
    <source>
        <strain evidence="1">Expedition CK06-06</strain>
    </source>
</reference>
<dbReference type="AlphaFoldDB" id="X0VHA7"/>
<dbReference type="InterPro" id="IPR027417">
    <property type="entry name" value="P-loop_NTPase"/>
</dbReference>
<feature type="non-terminal residue" evidence="1">
    <location>
        <position position="1"/>
    </location>
</feature>
<dbReference type="EMBL" id="BARS01023469">
    <property type="protein sequence ID" value="GAG11858.1"/>
    <property type="molecule type" value="Genomic_DNA"/>
</dbReference>
<gene>
    <name evidence="1" type="ORF">S01H1_37368</name>
</gene>
<dbReference type="Gene3D" id="3.40.50.300">
    <property type="entry name" value="P-loop containing nucleotide triphosphate hydrolases"/>
    <property type="match status" value="1"/>
</dbReference>
<evidence type="ECO:0000313" key="1">
    <source>
        <dbReference type="EMBL" id="GAG11858.1"/>
    </source>
</evidence>
<comment type="caution">
    <text evidence="1">The sequence shown here is derived from an EMBL/GenBank/DDBJ whole genome shotgun (WGS) entry which is preliminary data.</text>
</comment>
<proteinExistence type="predicted"/>
<organism evidence="1">
    <name type="scientific">marine sediment metagenome</name>
    <dbReference type="NCBI Taxonomy" id="412755"/>
    <lineage>
        <taxon>unclassified sequences</taxon>
        <taxon>metagenomes</taxon>
        <taxon>ecological metagenomes</taxon>
    </lineage>
</organism>